<evidence type="ECO:0000313" key="3">
    <source>
        <dbReference type="Proteomes" id="UP000002440"/>
    </source>
</evidence>
<evidence type="ECO:0008006" key="4">
    <source>
        <dbReference type="Google" id="ProtNLM"/>
    </source>
</evidence>
<dbReference type="eggNOG" id="COG1950">
    <property type="taxonomic scope" value="Bacteria"/>
</dbReference>
<dbReference type="PANTHER" id="PTHR37309">
    <property type="entry name" value="SLR0284 PROTEIN"/>
    <property type="match status" value="1"/>
</dbReference>
<dbReference type="PANTHER" id="PTHR37309:SF1">
    <property type="entry name" value="SLR0284 PROTEIN"/>
    <property type="match status" value="1"/>
</dbReference>
<dbReference type="Proteomes" id="UP000002440">
    <property type="component" value="Chromosome"/>
</dbReference>
<dbReference type="InterPro" id="IPR007165">
    <property type="entry name" value="Phage_holin_4_2"/>
</dbReference>
<feature type="transmembrane region" description="Helical" evidence="1">
    <location>
        <begin position="65"/>
        <end position="83"/>
    </location>
</feature>
<keyword evidence="1" id="KW-0472">Membrane</keyword>
<name>Q1H198_METFK</name>
<sequence length="137" mass="15211">MIINNFLDFITHWAIMSLSLWIASMIFPGITFSSRFSLLISALALGFVNAVIRPLLLVLTFPLTLVTFGFFALVINALMIMLVAKLIKGFELSGFWTAFFASIFIAILSFFIEWMLPSQGVDLVMPAIGNNPNTISI</sequence>
<keyword evidence="3" id="KW-1185">Reference proteome</keyword>
<keyword evidence="1" id="KW-1133">Transmembrane helix</keyword>
<dbReference type="HOGENOM" id="CLU_120441_2_1_4"/>
<keyword evidence="1" id="KW-0812">Transmembrane</keyword>
<feature type="transmembrane region" description="Helical" evidence="1">
    <location>
        <begin position="12"/>
        <end position="31"/>
    </location>
</feature>
<organism evidence="2 3">
    <name type="scientific">Methylobacillus flagellatus (strain ATCC 51484 / DSM 6875 / VKM B-1610 / KT)</name>
    <dbReference type="NCBI Taxonomy" id="265072"/>
    <lineage>
        <taxon>Bacteria</taxon>
        <taxon>Pseudomonadati</taxon>
        <taxon>Pseudomonadota</taxon>
        <taxon>Betaproteobacteria</taxon>
        <taxon>Nitrosomonadales</taxon>
        <taxon>Methylophilaceae</taxon>
        <taxon>Methylobacillus</taxon>
    </lineage>
</organism>
<protein>
    <recommendedName>
        <fullName evidence="4">Phage holin family protein</fullName>
    </recommendedName>
</protein>
<dbReference type="AlphaFoldDB" id="Q1H198"/>
<gene>
    <name evidence="2" type="ordered locus">Mfla_1471</name>
</gene>
<reference evidence="2 3" key="1">
    <citation type="submission" date="2006-03" db="EMBL/GenBank/DDBJ databases">
        <title>Complete sequence of Methylobacillus flagellatus KT.</title>
        <authorList>
            <consortium name="US DOE Joint Genome Institute"/>
            <person name="Copeland A."/>
            <person name="Lucas S."/>
            <person name="Lapidus A."/>
            <person name="Barry K."/>
            <person name="Detter J.C."/>
            <person name="Glavina del Rio T."/>
            <person name="Hammon N."/>
            <person name="Israni S."/>
            <person name="Dalin E."/>
            <person name="Tice H."/>
            <person name="Pitluck S."/>
            <person name="Brettin T."/>
            <person name="Bruce D."/>
            <person name="Han C."/>
            <person name="Tapia R."/>
            <person name="Saunders E."/>
            <person name="Gilna P."/>
            <person name="Schmutz J."/>
            <person name="Larimer F."/>
            <person name="Land M."/>
            <person name="Kyrpides N."/>
            <person name="Anderson I."/>
            <person name="Richardson P."/>
        </authorList>
    </citation>
    <scope>NUCLEOTIDE SEQUENCE [LARGE SCALE GENOMIC DNA]</scope>
    <source>
        <strain evidence="3">KT / ATCC 51484 / DSM 6875</strain>
    </source>
</reference>
<proteinExistence type="predicted"/>
<dbReference type="STRING" id="265072.Mfla_1471"/>
<feature type="transmembrane region" description="Helical" evidence="1">
    <location>
        <begin position="95"/>
        <end position="116"/>
    </location>
</feature>
<evidence type="ECO:0000256" key="1">
    <source>
        <dbReference type="SAM" id="Phobius"/>
    </source>
</evidence>
<dbReference type="Pfam" id="PF04020">
    <property type="entry name" value="Phage_holin_4_2"/>
    <property type="match status" value="1"/>
</dbReference>
<dbReference type="RefSeq" id="WP_011479693.1">
    <property type="nucleotide sequence ID" value="NC_007947.1"/>
</dbReference>
<accession>Q1H198</accession>
<dbReference type="KEGG" id="mfa:Mfla_1471"/>
<evidence type="ECO:0000313" key="2">
    <source>
        <dbReference type="EMBL" id="ABE49739.1"/>
    </source>
</evidence>
<dbReference type="EMBL" id="CP000284">
    <property type="protein sequence ID" value="ABE49739.1"/>
    <property type="molecule type" value="Genomic_DNA"/>
</dbReference>
<feature type="transmembrane region" description="Helical" evidence="1">
    <location>
        <begin position="38"/>
        <end position="59"/>
    </location>
</feature>